<feature type="transmembrane region" description="Helical" evidence="1">
    <location>
        <begin position="47"/>
        <end position="72"/>
    </location>
</feature>
<organism evidence="2 3">
    <name type="scientific">Spiroplasma culicicola AES-1</name>
    <dbReference type="NCBI Taxonomy" id="1276246"/>
    <lineage>
        <taxon>Bacteria</taxon>
        <taxon>Bacillati</taxon>
        <taxon>Mycoplasmatota</taxon>
        <taxon>Mollicutes</taxon>
        <taxon>Entomoplasmatales</taxon>
        <taxon>Spiroplasmataceae</taxon>
        <taxon>Spiroplasma</taxon>
    </lineage>
</organism>
<dbReference type="KEGG" id="scq:SCULI_v1c07890"/>
<dbReference type="Proteomes" id="UP000019267">
    <property type="component" value="Chromosome"/>
</dbReference>
<protein>
    <recommendedName>
        <fullName evidence="4">Transmembrane protein</fullName>
    </recommendedName>
</protein>
<keyword evidence="1" id="KW-1133">Transmembrane helix</keyword>
<proteinExistence type="predicted"/>
<feature type="transmembrane region" description="Helical" evidence="1">
    <location>
        <begin position="237"/>
        <end position="257"/>
    </location>
</feature>
<evidence type="ECO:0000313" key="3">
    <source>
        <dbReference type="Proteomes" id="UP000019267"/>
    </source>
</evidence>
<feature type="transmembrane region" description="Helical" evidence="1">
    <location>
        <begin position="328"/>
        <end position="351"/>
    </location>
</feature>
<feature type="transmembrane region" description="Helical" evidence="1">
    <location>
        <begin position="286"/>
        <end position="308"/>
    </location>
</feature>
<keyword evidence="1" id="KW-0472">Membrane</keyword>
<evidence type="ECO:0000313" key="2">
    <source>
        <dbReference type="EMBL" id="AHI53130.1"/>
    </source>
</evidence>
<reference evidence="2 3" key="1">
    <citation type="journal article" date="2014" name="Genome Biol. Evol.">
        <title>Molecular evolution of the substrate utilization strategies and putative virulence factors in mosquito-associated Spiroplasma species.</title>
        <authorList>
            <person name="Chang T.H."/>
            <person name="Lo W.S."/>
            <person name="Ku C."/>
            <person name="Chen L.L."/>
            <person name="Kuo C.H."/>
        </authorList>
    </citation>
    <scope>NUCLEOTIDE SEQUENCE [LARGE SCALE GENOMIC DNA]</scope>
    <source>
        <strain evidence="2">AES-1</strain>
    </source>
</reference>
<evidence type="ECO:0000256" key="1">
    <source>
        <dbReference type="SAM" id="Phobius"/>
    </source>
</evidence>
<feature type="transmembrane region" description="Helical" evidence="1">
    <location>
        <begin position="127"/>
        <end position="151"/>
    </location>
</feature>
<name>W6A8B0_9MOLU</name>
<keyword evidence="3" id="KW-1185">Reference proteome</keyword>
<gene>
    <name evidence="2" type="ORF">SCULI_v1c07890</name>
</gene>
<dbReference type="STRING" id="1276246.SCULI_v1c07890"/>
<accession>W6A8B0</accession>
<feature type="transmembrane region" description="Helical" evidence="1">
    <location>
        <begin position="84"/>
        <end position="107"/>
    </location>
</feature>
<evidence type="ECO:0008006" key="4">
    <source>
        <dbReference type="Google" id="ProtNLM"/>
    </source>
</evidence>
<feature type="transmembrane region" description="Helical" evidence="1">
    <location>
        <begin position="171"/>
        <end position="193"/>
    </location>
</feature>
<sequence length="398" mass="47332">MMNKIIIRRMWWTLFFVYFTLFLILSEYVSQIDPAPRYRIFDSINKFFANFSFWTVQTNLMFYIFFIFVALDGKWGVWKPNARAWIYFLSYMTLTMALFWVALVGVISEKDIYKNPLNVYSNDYDTFLKWFITCNTHLYTFAFSLIFFIVIVKKQHINENNWYKKNLLIGWWYPLFYVLFVLLRMITMSQLGLEYFVNENLDFSKAPTWINEDFVTVELLAAPYFFFNWNVAHGNQMVLWGAIGCLLLISSVQYMWLKVSNYIVNRQFKIYENKPKFFQRLTIFELVLELIKICAALIAIAYLIKIIFINGNLLFIDENLKMYDSIFVFYTIMAIGLSLLIIGLSLSFIIFNTRKYNLATIVNLILSGFLIICYMVPILLISSMIGSNYFNKNELKNI</sequence>
<keyword evidence="1" id="KW-0812">Transmembrane</keyword>
<dbReference type="HOGENOM" id="CLU_684958_0_0_14"/>
<dbReference type="PATRIC" id="fig|1276246.3.peg.786"/>
<feature type="transmembrane region" description="Helical" evidence="1">
    <location>
        <begin position="358"/>
        <end position="385"/>
    </location>
</feature>
<dbReference type="EMBL" id="CP006681">
    <property type="protein sequence ID" value="AHI53130.1"/>
    <property type="molecule type" value="Genomic_DNA"/>
</dbReference>
<dbReference type="AlphaFoldDB" id="W6A8B0"/>